<accession>A0A7Z9ERP2</accession>
<proteinExistence type="predicted"/>
<gene>
    <name evidence="3" type="ORF">GN299_00705</name>
</gene>
<sequence>MAGTLVSHAGQQFIRNHLQHIPRPDRQACQAIREWAKQQGHDLDPDQTDVVTLHYRGHQAVITQRLSLTQAVLADWQGETNKNLIGQLLPGHWAGTLPSGPLTIVERLPEPGLLGNGAHFSVFNGLFHRTTPARYDSSTHLPVDVEAMQQFIWNLDFHNRFVGMLDEYWQQATESHRQSLQISFIAACNKQVQEGSLSDAGRQLAWQAAGLMPMAPGLQVRPLNVYGYAATDLICIANRVLPQVLLYLPGNSSPLHEFDDMAAMHNWFAEQCRSDDKRLSLRQYFKLADTPDGLDFSGLDTALDGLGAYPGMHHRSPNRPGFTVDGHWPPSKYINYKVDKYSPLLEGDLFAALTQRQRERSYADADFIITSDAQVTKSRWRGYLVASLNLLAPVALVVPELIPLLALGGVAQFGLGLDQAINGKALADKDAGVSNIAFGLLNAAPLALLPAARPRLLFPGKSSRFVMPTRLNDQWGYPLSPNSPPRLPEEIVADFFVPAEPPVAPTRPPVAPTRITRGPLNRATGTNALLALRDGNEVEILYDTENDAFILKEDANEVLPNYYQVTAGTRELYVVNPATRGTSNAMRMYTLRNLDVDLQLPLRVPLVNSSQVTPLPKKILSIWVGNKSIPDELVENIASNAKRLEGTGFTYEFYLSKSNPKAFMKNRAKLTAASNVQVRTLEEQPFYAAFEQTDFYHQYRQALDSNGANFASASDILRYPLLDSEGGIYMDVDDTLRTFEDNPDSFAMISSVALKTTPDGLVLGSPVDNELLGMHCDYNSNMIGSHANNPTLRAISAEMNARYRSNLSFYDIRPLAGTHGYEAYAQELSRMTGPGLLNDMVARHLPRLQFLRQLSKLESIPETGYRSLTADLALPVSQARNIDQALGNVVNIGNYHSWGKP</sequence>
<keyword evidence="3" id="KW-0808">Transferase</keyword>
<dbReference type="EMBL" id="WOWR01000001">
    <property type="protein sequence ID" value="KAF0256708.1"/>
    <property type="molecule type" value="Genomic_DNA"/>
</dbReference>
<feature type="domain" description="GT44" evidence="1">
    <location>
        <begin position="625"/>
        <end position="733"/>
    </location>
</feature>
<dbReference type="InterPro" id="IPR046673">
    <property type="entry name" value="ToxA_N"/>
</dbReference>
<keyword evidence="3" id="KW-0328">Glycosyltransferase</keyword>
<dbReference type="Gene3D" id="3.90.550.20">
    <property type="match status" value="1"/>
</dbReference>
<dbReference type="InterPro" id="IPR024770">
    <property type="entry name" value="TcdA/TcdB_cat"/>
</dbReference>
<feature type="domain" description="Dermonecrotic toxin N-terminal" evidence="2">
    <location>
        <begin position="18"/>
        <end position="287"/>
    </location>
</feature>
<evidence type="ECO:0000313" key="3">
    <source>
        <dbReference type="EMBL" id="KAF0256708.1"/>
    </source>
</evidence>
<protein>
    <submittedName>
        <fullName evidence="3">Mannosyltransferase</fullName>
    </submittedName>
</protein>
<name>A0A7Z9ERP2_PSEPU</name>
<dbReference type="Pfam" id="PF20178">
    <property type="entry name" value="ToxA_N"/>
    <property type="match status" value="1"/>
</dbReference>
<reference evidence="3 4" key="1">
    <citation type="submission" date="2019-12" db="EMBL/GenBank/DDBJ databases">
        <authorList>
            <person name="Woiski C."/>
        </authorList>
    </citation>
    <scope>NUCLEOTIDE SEQUENCE [LARGE SCALE GENOMIC DNA]</scope>
    <source>
        <strain evidence="3 4">BOE100</strain>
    </source>
</reference>
<dbReference type="AlphaFoldDB" id="A0A7Z9ERP2"/>
<dbReference type="SUPFAM" id="SSF53448">
    <property type="entry name" value="Nucleotide-diphospho-sugar transferases"/>
    <property type="match status" value="1"/>
</dbReference>
<evidence type="ECO:0000259" key="1">
    <source>
        <dbReference type="Pfam" id="PF12919"/>
    </source>
</evidence>
<dbReference type="Pfam" id="PF12919">
    <property type="entry name" value="TcdA_TcdB"/>
    <property type="match status" value="1"/>
</dbReference>
<dbReference type="RefSeq" id="WP_156858302.1">
    <property type="nucleotide sequence ID" value="NZ_WOWR01000001.1"/>
</dbReference>
<dbReference type="Proteomes" id="UP000442695">
    <property type="component" value="Unassembled WGS sequence"/>
</dbReference>
<organism evidence="3 4">
    <name type="scientific">Pseudomonas putida</name>
    <name type="common">Arthrobacter siderocapsulatus</name>
    <dbReference type="NCBI Taxonomy" id="303"/>
    <lineage>
        <taxon>Bacteria</taxon>
        <taxon>Pseudomonadati</taxon>
        <taxon>Pseudomonadota</taxon>
        <taxon>Gammaproteobacteria</taxon>
        <taxon>Pseudomonadales</taxon>
        <taxon>Pseudomonadaceae</taxon>
        <taxon>Pseudomonas</taxon>
    </lineage>
</organism>
<comment type="caution">
    <text evidence="3">The sequence shown here is derived from an EMBL/GenBank/DDBJ whole genome shotgun (WGS) entry which is preliminary data.</text>
</comment>
<evidence type="ECO:0000313" key="4">
    <source>
        <dbReference type="Proteomes" id="UP000442695"/>
    </source>
</evidence>
<evidence type="ECO:0000259" key="2">
    <source>
        <dbReference type="Pfam" id="PF20178"/>
    </source>
</evidence>
<dbReference type="InterPro" id="IPR029044">
    <property type="entry name" value="Nucleotide-diphossugar_trans"/>
</dbReference>
<dbReference type="GO" id="GO:0016757">
    <property type="term" value="F:glycosyltransferase activity"/>
    <property type="evidence" value="ECO:0007669"/>
    <property type="project" value="UniProtKB-KW"/>
</dbReference>